<sequence>MLQDEVVVITGVGPGLGSKLAVRAAAEGAKVVMAARSADVMKQVEKDVTAAGGEAVGVQCDVRKPEDVANLVRTAVDRFGTITGLVNSAFGHPGFFDLLETPEKAIRRSMDIILHGALNVTREVVPHMKAAGRGSIVNIGTMATRKPLRGEAGYAVAKAAMATATKFLALELGEHGIRANQAVLGWLDGPGVRFYLQLTANARGVSEQDVYDEIAARNPLGRIPTDDACAGAVLFLLSRAASEITGAVLDVNGGEYMPA</sequence>
<dbReference type="AlphaFoldDB" id="A0A7C9VTH6"/>
<comment type="similarity">
    <text evidence="1">Belongs to the short-chain dehydrogenases/reductases (SDR) family.</text>
</comment>
<comment type="caution">
    <text evidence="3">The sequence shown here is derived from an EMBL/GenBank/DDBJ whole genome shotgun (WGS) entry which is preliminary data.</text>
</comment>
<name>A0A7C9VTH6_9PSEU</name>
<dbReference type="PRINTS" id="PR00081">
    <property type="entry name" value="GDHRDH"/>
</dbReference>
<keyword evidence="2" id="KW-0560">Oxidoreductase</keyword>
<dbReference type="GO" id="GO:0016491">
    <property type="term" value="F:oxidoreductase activity"/>
    <property type="evidence" value="ECO:0007669"/>
    <property type="project" value="UniProtKB-KW"/>
</dbReference>
<dbReference type="InterPro" id="IPR002347">
    <property type="entry name" value="SDR_fam"/>
</dbReference>
<keyword evidence="4" id="KW-1185">Reference proteome</keyword>
<protein>
    <submittedName>
        <fullName evidence="3">SDR family oxidoreductase</fullName>
    </submittedName>
</protein>
<evidence type="ECO:0000256" key="1">
    <source>
        <dbReference type="ARBA" id="ARBA00006484"/>
    </source>
</evidence>
<dbReference type="Proteomes" id="UP000481360">
    <property type="component" value="Unassembled WGS sequence"/>
</dbReference>
<evidence type="ECO:0000313" key="4">
    <source>
        <dbReference type="Proteomes" id="UP000481360"/>
    </source>
</evidence>
<dbReference type="CDD" id="cd05233">
    <property type="entry name" value="SDR_c"/>
    <property type="match status" value="1"/>
</dbReference>
<evidence type="ECO:0000256" key="2">
    <source>
        <dbReference type="ARBA" id="ARBA00023002"/>
    </source>
</evidence>
<dbReference type="NCBIfam" id="NF005909">
    <property type="entry name" value="PRK07890.1"/>
    <property type="match status" value="1"/>
</dbReference>
<accession>A0A7C9VTH6</accession>
<dbReference type="FunFam" id="3.40.50.720:FF:000084">
    <property type="entry name" value="Short-chain dehydrogenase reductase"/>
    <property type="match status" value="1"/>
</dbReference>
<proteinExistence type="inferred from homology"/>
<dbReference type="SUPFAM" id="SSF51735">
    <property type="entry name" value="NAD(P)-binding Rossmann-fold domains"/>
    <property type="match status" value="1"/>
</dbReference>
<dbReference type="PANTHER" id="PTHR24321">
    <property type="entry name" value="DEHYDROGENASES, SHORT CHAIN"/>
    <property type="match status" value="1"/>
</dbReference>
<dbReference type="InterPro" id="IPR036291">
    <property type="entry name" value="NAD(P)-bd_dom_sf"/>
</dbReference>
<organism evidence="3 4">
    <name type="scientific">Lentzea alba</name>
    <dbReference type="NCBI Taxonomy" id="2714351"/>
    <lineage>
        <taxon>Bacteria</taxon>
        <taxon>Bacillati</taxon>
        <taxon>Actinomycetota</taxon>
        <taxon>Actinomycetes</taxon>
        <taxon>Pseudonocardiales</taxon>
        <taxon>Pseudonocardiaceae</taxon>
        <taxon>Lentzea</taxon>
    </lineage>
</organism>
<dbReference type="Gene3D" id="3.40.50.720">
    <property type="entry name" value="NAD(P)-binding Rossmann-like Domain"/>
    <property type="match status" value="1"/>
</dbReference>
<reference evidence="3 4" key="1">
    <citation type="submission" date="2020-03" db="EMBL/GenBank/DDBJ databases">
        <title>Isolation and identification of active actinomycetes.</title>
        <authorList>
            <person name="Sun X."/>
        </authorList>
    </citation>
    <scope>NUCLEOTIDE SEQUENCE [LARGE SCALE GENOMIC DNA]</scope>
    <source>
        <strain evidence="3 4">NEAU-D13</strain>
    </source>
</reference>
<dbReference type="Pfam" id="PF13561">
    <property type="entry name" value="adh_short_C2"/>
    <property type="match status" value="1"/>
</dbReference>
<dbReference type="EMBL" id="JAAMPJ010000004">
    <property type="protein sequence ID" value="NGY60456.1"/>
    <property type="molecule type" value="Genomic_DNA"/>
</dbReference>
<dbReference type="PANTHER" id="PTHR24321:SF8">
    <property type="entry name" value="ESTRADIOL 17-BETA-DEHYDROGENASE 8-RELATED"/>
    <property type="match status" value="1"/>
</dbReference>
<dbReference type="RefSeq" id="WP_166046490.1">
    <property type="nucleotide sequence ID" value="NZ_JAAMPJ010000004.1"/>
</dbReference>
<dbReference type="PRINTS" id="PR00080">
    <property type="entry name" value="SDRFAMILY"/>
</dbReference>
<evidence type="ECO:0000313" key="3">
    <source>
        <dbReference type="EMBL" id="NGY60456.1"/>
    </source>
</evidence>
<gene>
    <name evidence="3" type="ORF">G7043_16120</name>
</gene>